<accession>Q4FV87</accession>
<keyword evidence="2" id="KW-0812">Transmembrane</keyword>
<feature type="transmembrane region" description="Helical" evidence="2">
    <location>
        <begin position="6"/>
        <end position="26"/>
    </location>
</feature>
<protein>
    <recommendedName>
        <fullName evidence="5">Lipoprotein</fullName>
    </recommendedName>
</protein>
<evidence type="ECO:0000313" key="3">
    <source>
        <dbReference type="EMBL" id="AAZ18071.1"/>
    </source>
</evidence>
<dbReference type="HOGENOM" id="CLU_151953_0_0_6"/>
<feature type="compositionally biased region" description="Polar residues" evidence="1">
    <location>
        <begin position="104"/>
        <end position="113"/>
    </location>
</feature>
<organism evidence="3 4">
    <name type="scientific">Psychrobacter arcticus (strain DSM 17307 / VKM B-2377 / 273-4)</name>
    <dbReference type="NCBI Taxonomy" id="259536"/>
    <lineage>
        <taxon>Bacteria</taxon>
        <taxon>Pseudomonadati</taxon>
        <taxon>Pseudomonadota</taxon>
        <taxon>Gammaproteobacteria</taxon>
        <taxon>Moraxellales</taxon>
        <taxon>Moraxellaceae</taxon>
        <taxon>Psychrobacter</taxon>
    </lineage>
</organism>
<gene>
    <name evidence="3" type="ordered locus">Psyc_0198</name>
</gene>
<evidence type="ECO:0008006" key="5">
    <source>
        <dbReference type="Google" id="ProtNLM"/>
    </source>
</evidence>
<name>Q4FV87_PSYA2</name>
<sequence>MVIFYLFYVGFFIRASTGIVSIKKILALSNHCSIKGFYSMFNTQRTSNKQRSNSRLSASRHGVYTLIFGTSIVIASVTLVGCGQKGNLYLVDASSKAVQDSTAILDSGSNPQDTAFAKIDGDQKNTEDFQLPEPSNDPNDY</sequence>
<proteinExistence type="predicted"/>
<evidence type="ECO:0000256" key="1">
    <source>
        <dbReference type="SAM" id="MobiDB-lite"/>
    </source>
</evidence>
<keyword evidence="4" id="KW-1185">Reference proteome</keyword>
<evidence type="ECO:0000256" key="2">
    <source>
        <dbReference type="SAM" id="Phobius"/>
    </source>
</evidence>
<dbReference type="EMBL" id="CP000082">
    <property type="protein sequence ID" value="AAZ18071.1"/>
    <property type="molecule type" value="Genomic_DNA"/>
</dbReference>
<feature type="region of interest" description="Disordered" evidence="1">
    <location>
        <begin position="104"/>
        <end position="141"/>
    </location>
</feature>
<evidence type="ECO:0000313" key="4">
    <source>
        <dbReference type="Proteomes" id="UP000000546"/>
    </source>
</evidence>
<dbReference type="AlphaFoldDB" id="Q4FV87"/>
<reference evidence="3 4" key="1">
    <citation type="journal article" date="2010" name="Appl. Environ. Microbiol.">
        <title>The genome sequence of Psychrobacter arcticus 273-4, a psychroactive Siberian permafrost bacterium, reveals mechanisms for adaptation to low-temperature growth.</title>
        <authorList>
            <person name="Ayala-del-Rio H.L."/>
            <person name="Chain P.S."/>
            <person name="Grzymski J.J."/>
            <person name="Ponder M.A."/>
            <person name="Ivanova N."/>
            <person name="Bergholz P.W."/>
            <person name="Di Bartolo G."/>
            <person name="Hauser L."/>
            <person name="Land M."/>
            <person name="Bakermans C."/>
            <person name="Rodrigues D."/>
            <person name="Klappenbach J."/>
            <person name="Zarka D."/>
            <person name="Larimer F."/>
            <person name="Richardson P."/>
            <person name="Murray A."/>
            <person name="Thomashow M."/>
            <person name="Tiedje J.M."/>
        </authorList>
    </citation>
    <scope>NUCLEOTIDE SEQUENCE [LARGE SCALE GENOMIC DNA]</scope>
    <source>
        <strain evidence="4">DSM 17307 / VKM B-2377 / 273-4</strain>
    </source>
</reference>
<keyword evidence="2" id="KW-1133">Transmembrane helix</keyword>
<dbReference type="Proteomes" id="UP000000546">
    <property type="component" value="Chromosome"/>
</dbReference>
<feature type="transmembrane region" description="Helical" evidence="2">
    <location>
        <begin position="61"/>
        <end position="81"/>
    </location>
</feature>
<keyword evidence="2" id="KW-0472">Membrane</keyword>
<dbReference type="KEGG" id="par:Psyc_0198"/>